<dbReference type="RefSeq" id="WP_316703660.1">
    <property type="nucleotide sequence ID" value="NZ_CP136336.1"/>
</dbReference>
<gene>
    <name evidence="1" type="ORF">RXV79_12090</name>
</gene>
<proteinExistence type="predicted"/>
<evidence type="ECO:0000313" key="2">
    <source>
        <dbReference type="Proteomes" id="UP001303946"/>
    </source>
</evidence>
<sequence>MPKSDRPAKNEVPMRGNVVPLRVVPQQASGMPVMSRAAQQTVLALRELLDQALAGELEGLAWVEVRQHRNYSVYVAGECADSPTFTRGVVSVLGDVLGRHIALGDPLPIRG</sequence>
<evidence type="ECO:0000313" key="1">
    <source>
        <dbReference type="EMBL" id="WOB10768.1"/>
    </source>
</evidence>
<dbReference type="Proteomes" id="UP001303946">
    <property type="component" value="Chromosome"/>
</dbReference>
<protein>
    <submittedName>
        <fullName evidence="1">Uncharacterized protein</fullName>
    </submittedName>
</protein>
<accession>A0ABZ0D6V2</accession>
<name>A0ABZ0D6V2_9BURK</name>
<keyword evidence="2" id="KW-1185">Reference proteome</keyword>
<reference evidence="1 2" key="1">
    <citation type="submission" date="2023-10" db="EMBL/GenBank/DDBJ databases">
        <title>Bacteria for the degradation of biodegradable plastic PBAT(Polybutylene adipate terephthalate).</title>
        <authorList>
            <person name="Weon H.-Y."/>
            <person name="Yeon J."/>
        </authorList>
    </citation>
    <scope>NUCLEOTIDE SEQUENCE [LARGE SCALE GENOMIC DNA]</scope>
    <source>
        <strain evidence="1 2">SBD 7-3</strain>
    </source>
</reference>
<dbReference type="EMBL" id="CP136336">
    <property type="protein sequence ID" value="WOB10768.1"/>
    <property type="molecule type" value="Genomic_DNA"/>
</dbReference>
<organism evidence="1 2">
    <name type="scientific">Piscinibacter gummiphilus</name>
    <dbReference type="NCBI Taxonomy" id="946333"/>
    <lineage>
        <taxon>Bacteria</taxon>
        <taxon>Pseudomonadati</taxon>
        <taxon>Pseudomonadota</taxon>
        <taxon>Betaproteobacteria</taxon>
        <taxon>Burkholderiales</taxon>
        <taxon>Sphaerotilaceae</taxon>
        <taxon>Piscinibacter</taxon>
    </lineage>
</organism>